<proteinExistence type="predicted"/>
<evidence type="ECO:0000256" key="2">
    <source>
        <dbReference type="ARBA" id="ARBA00024867"/>
    </source>
</evidence>
<dbReference type="Pfam" id="PF03861">
    <property type="entry name" value="ANTAR"/>
    <property type="match status" value="1"/>
</dbReference>
<name>A0A926EEE2_9FIRM</name>
<keyword evidence="8" id="KW-1185">Reference proteome</keyword>
<feature type="domain" description="ANTAR" evidence="6">
    <location>
        <begin position="129"/>
        <end position="190"/>
    </location>
</feature>
<dbReference type="InterPro" id="IPR036388">
    <property type="entry name" value="WH-like_DNA-bd_sf"/>
</dbReference>
<feature type="coiled-coil region" evidence="4">
    <location>
        <begin position="122"/>
        <end position="149"/>
    </location>
</feature>
<dbReference type="Gene3D" id="3.40.50.2300">
    <property type="match status" value="1"/>
</dbReference>
<dbReference type="AlphaFoldDB" id="A0A926EEE2"/>
<reference evidence="7" key="1">
    <citation type="submission" date="2020-08" db="EMBL/GenBank/DDBJ databases">
        <title>Genome public.</title>
        <authorList>
            <person name="Liu C."/>
            <person name="Sun Q."/>
        </authorList>
    </citation>
    <scope>NUCLEOTIDE SEQUENCE</scope>
    <source>
        <strain evidence="7">NSJ-54</strain>
    </source>
</reference>
<dbReference type="RefSeq" id="WP_262397291.1">
    <property type="nucleotide sequence ID" value="NZ_JACRTC010000002.1"/>
</dbReference>
<protein>
    <recommendedName>
        <fullName evidence="1">Stage 0 sporulation protein A homolog</fullName>
    </recommendedName>
</protein>
<dbReference type="InterPro" id="IPR001789">
    <property type="entry name" value="Sig_transdc_resp-reg_receiver"/>
</dbReference>
<evidence type="ECO:0000256" key="4">
    <source>
        <dbReference type="SAM" id="Coils"/>
    </source>
</evidence>
<evidence type="ECO:0000313" key="8">
    <source>
        <dbReference type="Proteomes" id="UP000660861"/>
    </source>
</evidence>
<dbReference type="Pfam" id="PF00072">
    <property type="entry name" value="Response_reg"/>
    <property type="match status" value="1"/>
</dbReference>
<dbReference type="SMART" id="SM01012">
    <property type="entry name" value="ANTAR"/>
    <property type="match status" value="1"/>
</dbReference>
<dbReference type="GO" id="GO:0000160">
    <property type="term" value="P:phosphorelay signal transduction system"/>
    <property type="evidence" value="ECO:0007669"/>
    <property type="project" value="InterPro"/>
</dbReference>
<dbReference type="Gene3D" id="1.10.10.10">
    <property type="entry name" value="Winged helix-like DNA-binding domain superfamily/Winged helix DNA-binding domain"/>
    <property type="match status" value="1"/>
</dbReference>
<dbReference type="SMART" id="SM00448">
    <property type="entry name" value="REC"/>
    <property type="match status" value="1"/>
</dbReference>
<organism evidence="7 8">
    <name type="scientific">Zongyangia hominis</name>
    <dbReference type="NCBI Taxonomy" id="2763677"/>
    <lineage>
        <taxon>Bacteria</taxon>
        <taxon>Bacillati</taxon>
        <taxon>Bacillota</taxon>
        <taxon>Clostridia</taxon>
        <taxon>Eubacteriales</taxon>
        <taxon>Oscillospiraceae</taxon>
        <taxon>Zongyangia</taxon>
    </lineage>
</organism>
<dbReference type="PROSITE" id="PS50921">
    <property type="entry name" value="ANTAR"/>
    <property type="match status" value="1"/>
</dbReference>
<keyword evidence="4" id="KW-0175">Coiled coil</keyword>
<dbReference type="PIRSF" id="PIRSF036382">
    <property type="entry name" value="RR_antiterm"/>
    <property type="match status" value="1"/>
</dbReference>
<evidence type="ECO:0000256" key="1">
    <source>
        <dbReference type="ARBA" id="ARBA00018672"/>
    </source>
</evidence>
<evidence type="ECO:0000313" key="7">
    <source>
        <dbReference type="EMBL" id="MBC8570207.1"/>
    </source>
</evidence>
<dbReference type="InterPro" id="IPR008327">
    <property type="entry name" value="Sig_transdc_resp-reg_antiterm"/>
</dbReference>
<comment type="caution">
    <text evidence="3">Lacks conserved residue(s) required for the propagation of feature annotation.</text>
</comment>
<feature type="domain" description="Response regulatory" evidence="5">
    <location>
        <begin position="9"/>
        <end position="123"/>
    </location>
</feature>
<evidence type="ECO:0000259" key="5">
    <source>
        <dbReference type="PROSITE" id="PS50110"/>
    </source>
</evidence>
<dbReference type="GO" id="GO:0003723">
    <property type="term" value="F:RNA binding"/>
    <property type="evidence" value="ECO:0007669"/>
    <property type="project" value="InterPro"/>
</dbReference>
<dbReference type="InterPro" id="IPR011006">
    <property type="entry name" value="CheY-like_superfamily"/>
</dbReference>
<dbReference type="PROSITE" id="PS50110">
    <property type="entry name" value="RESPONSE_REGULATORY"/>
    <property type="match status" value="1"/>
</dbReference>
<dbReference type="SUPFAM" id="SSF52172">
    <property type="entry name" value="CheY-like"/>
    <property type="match status" value="1"/>
</dbReference>
<dbReference type="InterPro" id="IPR005561">
    <property type="entry name" value="ANTAR"/>
</dbReference>
<dbReference type="Proteomes" id="UP000660861">
    <property type="component" value="Unassembled WGS sequence"/>
</dbReference>
<accession>A0A926EEE2</accession>
<evidence type="ECO:0000259" key="6">
    <source>
        <dbReference type="PROSITE" id="PS50921"/>
    </source>
</evidence>
<dbReference type="EMBL" id="JACRTC010000002">
    <property type="protein sequence ID" value="MBC8570207.1"/>
    <property type="molecule type" value="Genomic_DNA"/>
</dbReference>
<evidence type="ECO:0000256" key="3">
    <source>
        <dbReference type="PROSITE-ProRule" id="PRU00169"/>
    </source>
</evidence>
<comment type="function">
    <text evidence="2">May play the central regulatory role in sporulation. It may be an element of the effector pathway responsible for the activation of sporulation genes in response to nutritional stress. Spo0A may act in concert with spo0H (a sigma factor) to control the expression of some genes that are critical to the sporulation process.</text>
</comment>
<gene>
    <name evidence="7" type="ORF">H8709_05120</name>
</gene>
<comment type="caution">
    <text evidence="7">The sequence shown here is derived from an EMBL/GenBank/DDBJ whole genome shotgun (WGS) entry which is preliminary data.</text>
</comment>
<sequence>MSLKERVYSVLVVSASESFNAATRELLPSSGYQPVHTATNVSEAKRYIAAREFDFVIVNSPLPDESGTRFAIDCCRSQTTVVLILSRSDVHAEVHDKVAEHGVFTLSKPTSRNIFLQALSWMSSARERLRKMEQKTSSIEERMEEIRIVNRAKCLLISELKMTEPEAHHYIEKNAMDNCIPKKEAAENIIKLYS</sequence>